<feature type="transmembrane region" description="Helical" evidence="1">
    <location>
        <begin position="61"/>
        <end position="84"/>
    </location>
</feature>
<keyword evidence="3" id="KW-1185">Reference proteome</keyword>
<keyword evidence="1" id="KW-1133">Transmembrane helix</keyword>
<comment type="caution">
    <text evidence="2">The sequence shown here is derived from an EMBL/GenBank/DDBJ whole genome shotgun (WGS) entry which is preliminary data.</text>
</comment>
<evidence type="ECO:0000256" key="1">
    <source>
        <dbReference type="SAM" id="Phobius"/>
    </source>
</evidence>
<protein>
    <submittedName>
        <fullName evidence="2">Uncharacterized protein</fullName>
    </submittedName>
</protein>
<dbReference type="AlphaFoldDB" id="A0AA40DLN7"/>
<keyword evidence="1" id="KW-0472">Membrane</keyword>
<sequence length="163" mass="18008">MSTMTVVHIWAIMIATGFYFYLRNPKDKVSDTEMSLWNKRAATQQSILDVLLYAREDLKEWWYYPLLMGIIVAWAAGIVADIFVPSKLFLGNAAPVNAASISVPIIPNGDDITAVIDLSALNVWPYLRATGAALVANKTLRGKVSVGQPIILGETYQRDDPAH</sequence>
<evidence type="ECO:0000313" key="3">
    <source>
        <dbReference type="Proteomes" id="UP001172102"/>
    </source>
</evidence>
<reference evidence="2" key="1">
    <citation type="submission" date="2023-06" db="EMBL/GenBank/DDBJ databases">
        <title>Genome-scale phylogeny and comparative genomics of the fungal order Sordariales.</title>
        <authorList>
            <consortium name="Lawrence Berkeley National Laboratory"/>
            <person name="Hensen N."/>
            <person name="Bonometti L."/>
            <person name="Westerberg I."/>
            <person name="Brannstrom I.O."/>
            <person name="Guillou S."/>
            <person name="Cros-Aarteil S."/>
            <person name="Calhoun S."/>
            <person name="Haridas S."/>
            <person name="Kuo A."/>
            <person name="Mondo S."/>
            <person name="Pangilinan J."/>
            <person name="Riley R."/>
            <person name="Labutti K."/>
            <person name="Andreopoulos B."/>
            <person name="Lipzen A."/>
            <person name="Chen C."/>
            <person name="Yanf M."/>
            <person name="Daum C."/>
            <person name="Ng V."/>
            <person name="Clum A."/>
            <person name="Steindorff A."/>
            <person name="Ohm R."/>
            <person name="Martin F."/>
            <person name="Silar P."/>
            <person name="Natvig D."/>
            <person name="Lalanne C."/>
            <person name="Gautier V."/>
            <person name="Ament-Velasquez S.L."/>
            <person name="Kruys A."/>
            <person name="Hutchinson M.I."/>
            <person name="Powell A.J."/>
            <person name="Barry K."/>
            <person name="Miller A.N."/>
            <person name="Grigoriev I.V."/>
            <person name="Debuchy R."/>
            <person name="Gladieux P."/>
            <person name="Thoren M.H."/>
            <person name="Johannesson H."/>
        </authorList>
    </citation>
    <scope>NUCLEOTIDE SEQUENCE</scope>
    <source>
        <strain evidence="2">SMH4607-1</strain>
    </source>
</reference>
<proteinExistence type="predicted"/>
<dbReference type="Proteomes" id="UP001172102">
    <property type="component" value="Unassembled WGS sequence"/>
</dbReference>
<gene>
    <name evidence="2" type="ORF">B0H67DRAFT_648831</name>
</gene>
<feature type="transmembrane region" description="Helical" evidence="1">
    <location>
        <begin position="5"/>
        <end position="22"/>
    </location>
</feature>
<organism evidence="2 3">
    <name type="scientific">Lasiosphaeris hirsuta</name>
    <dbReference type="NCBI Taxonomy" id="260670"/>
    <lineage>
        <taxon>Eukaryota</taxon>
        <taxon>Fungi</taxon>
        <taxon>Dikarya</taxon>
        <taxon>Ascomycota</taxon>
        <taxon>Pezizomycotina</taxon>
        <taxon>Sordariomycetes</taxon>
        <taxon>Sordariomycetidae</taxon>
        <taxon>Sordariales</taxon>
        <taxon>Lasiosphaeriaceae</taxon>
        <taxon>Lasiosphaeris</taxon>
    </lineage>
</organism>
<evidence type="ECO:0000313" key="2">
    <source>
        <dbReference type="EMBL" id="KAK0704388.1"/>
    </source>
</evidence>
<accession>A0AA40DLN7</accession>
<keyword evidence="1" id="KW-0812">Transmembrane</keyword>
<name>A0AA40DLN7_9PEZI</name>
<dbReference type="EMBL" id="JAUKUA010000007">
    <property type="protein sequence ID" value="KAK0704388.1"/>
    <property type="molecule type" value="Genomic_DNA"/>
</dbReference>